<dbReference type="GO" id="GO:0031177">
    <property type="term" value="F:phosphopantetheine binding"/>
    <property type="evidence" value="ECO:0007669"/>
    <property type="project" value="InterPro"/>
</dbReference>
<dbReference type="InterPro" id="IPR020806">
    <property type="entry name" value="PKS_PP-bd"/>
</dbReference>
<dbReference type="Pfam" id="PF00501">
    <property type="entry name" value="AMP-binding"/>
    <property type="match status" value="1"/>
</dbReference>
<feature type="domain" description="Carrier" evidence="8">
    <location>
        <begin position="1447"/>
        <end position="1521"/>
    </location>
</feature>
<dbReference type="SUPFAM" id="SSF53335">
    <property type="entry name" value="S-adenosyl-L-methionine-dependent methyltransferases"/>
    <property type="match status" value="1"/>
</dbReference>
<dbReference type="InterPro" id="IPR029063">
    <property type="entry name" value="SAM-dependent_MTases_sf"/>
</dbReference>
<dbReference type="EMBL" id="RBRY01000091">
    <property type="protein sequence ID" value="RMR56607.1"/>
    <property type="molecule type" value="Genomic_DNA"/>
</dbReference>
<dbReference type="CDD" id="cd19535">
    <property type="entry name" value="Cyc_NRPS"/>
    <property type="match status" value="2"/>
</dbReference>
<comment type="cofactor">
    <cofactor evidence="1">
        <name>pantetheine 4'-phosphate</name>
        <dbReference type="ChEBI" id="CHEBI:47942"/>
    </cofactor>
</comment>
<dbReference type="InterPro" id="IPR023213">
    <property type="entry name" value="CAT-like_dom_sf"/>
</dbReference>
<evidence type="ECO:0000259" key="8">
    <source>
        <dbReference type="PROSITE" id="PS50075"/>
    </source>
</evidence>
<dbReference type="FunFam" id="3.30.559.30:FF:000006">
    <property type="entry name" value="Yersiniabactin polyketide/non-ribosomal peptide synthetase"/>
    <property type="match status" value="2"/>
</dbReference>
<feature type="domain" description="Carrier" evidence="8">
    <location>
        <begin position="1989"/>
        <end position="2064"/>
    </location>
</feature>
<feature type="region of interest" description="Disordered" evidence="7">
    <location>
        <begin position="1"/>
        <end position="22"/>
    </location>
</feature>
<dbReference type="Gene3D" id="3.30.559.30">
    <property type="entry name" value="Nonribosomal peptide synthetase, condensation domain"/>
    <property type="match status" value="2"/>
</dbReference>
<keyword evidence="5" id="KW-0677">Repeat</keyword>
<dbReference type="Gene3D" id="3.30.300.30">
    <property type="match status" value="2"/>
</dbReference>
<dbReference type="InterPro" id="IPR036736">
    <property type="entry name" value="ACP-like_sf"/>
</dbReference>
<dbReference type="Pfam" id="PF00550">
    <property type="entry name" value="PP-binding"/>
    <property type="match status" value="3"/>
</dbReference>
<dbReference type="PROSITE" id="PS00012">
    <property type="entry name" value="PHOSPHOPANTETHEINE"/>
    <property type="match status" value="2"/>
</dbReference>
<dbReference type="SUPFAM" id="SSF47336">
    <property type="entry name" value="ACP-like"/>
    <property type="match status" value="3"/>
</dbReference>
<evidence type="ECO:0000256" key="4">
    <source>
        <dbReference type="ARBA" id="ARBA00022598"/>
    </source>
</evidence>
<dbReference type="InterPro" id="IPR042099">
    <property type="entry name" value="ANL_N_sf"/>
</dbReference>
<name>A0A3M4VYD6_PSECI</name>
<dbReference type="PROSITE" id="PS50075">
    <property type="entry name" value="CARRIER"/>
    <property type="match status" value="3"/>
</dbReference>
<dbReference type="InterPro" id="IPR020845">
    <property type="entry name" value="AMP-binding_CS"/>
</dbReference>
<dbReference type="InterPro" id="IPR006162">
    <property type="entry name" value="Ppantetheine_attach_site"/>
</dbReference>
<dbReference type="Pfam" id="PF00668">
    <property type="entry name" value="Condensation"/>
    <property type="match status" value="2"/>
</dbReference>
<feature type="domain" description="Carrier" evidence="8">
    <location>
        <begin position="50"/>
        <end position="126"/>
    </location>
</feature>
<dbReference type="InterPro" id="IPR013217">
    <property type="entry name" value="Methyltransf_12"/>
</dbReference>
<dbReference type="NCBIfam" id="TIGR01733">
    <property type="entry name" value="AA-adenyl-dom"/>
    <property type="match status" value="1"/>
</dbReference>
<dbReference type="FunFam" id="3.30.559.10:FF:000023">
    <property type="entry name" value="Non-ribosomal peptide synthetase"/>
    <property type="match status" value="2"/>
</dbReference>
<dbReference type="Gene3D" id="1.10.1200.10">
    <property type="entry name" value="ACP-like"/>
    <property type="match status" value="3"/>
</dbReference>
<comment type="similarity">
    <text evidence="6">Belongs to the NRP synthetase family.</text>
</comment>
<evidence type="ECO:0000313" key="10">
    <source>
        <dbReference type="Proteomes" id="UP000278332"/>
    </source>
</evidence>
<evidence type="ECO:0000313" key="9">
    <source>
        <dbReference type="EMBL" id="RMR56607.1"/>
    </source>
</evidence>
<dbReference type="InterPro" id="IPR000873">
    <property type="entry name" value="AMP-dep_synth/lig_dom"/>
</dbReference>
<dbReference type="Gene3D" id="3.30.559.10">
    <property type="entry name" value="Chloramphenicol acetyltransferase-like domain"/>
    <property type="match status" value="2"/>
</dbReference>
<dbReference type="InterPro" id="IPR009081">
    <property type="entry name" value="PP-bd_ACP"/>
</dbReference>
<gene>
    <name evidence="9" type="ORF">ALP84_04877</name>
</gene>
<reference evidence="9 10" key="1">
    <citation type="submission" date="2018-08" db="EMBL/GenBank/DDBJ databases">
        <title>Recombination of ecologically and evolutionarily significant loci maintains genetic cohesion in the Pseudomonas syringae species complex.</title>
        <authorList>
            <person name="Dillon M."/>
            <person name="Thakur S."/>
            <person name="Almeida R.N.D."/>
            <person name="Weir B.S."/>
            <person name="Guttman D.S."/>
        </authorList>
    </citation>
    <scope>NUCLEOTIDE SEQUENCE [LARGE SCALE GENOMIC DNA]</scope>
    <source>
        <strain evidence="9 10">ICMP 6917</strain>
    </source>
</reference>
<evidence type="ECO:0000256" key="7">
    <source>
        <dbReference type="SAM" id="MobiDB-lite"/>
    </source>
</evidence>
<evidence type="ECO:0000256" key="2">
    <source>
        <dbReference type="ARBA" id="ARBA00022450"/>
    </source>
</evidence>
<dbReference type="InterPro" id="IPR057737">
    <property type="entry name" value="Condensation_MtbB-like"/>
</dbReference>
<dbReference type="GO" id="GO:0043041">
    <property type="term" value="P:amino acid activation for nonribosomal peptide biosynthetic process"/>
    <property type="evidence" value="ECO:0007669"/>
    <property type="project" value="TreeGrafter"/>
</dbReference>
<dbReference type="PANTHER" id="PTHR45527">
    <property type="entry name" value="NONRIBOSOMAL PEPTIDE SYNTHETASE"/>
    <property type="match status" value="1"/>
</dbReference>
<keyword evidence="3" id="KW-0597">Phosphoprotein</keyword>
<dbReference type="GO" id="GO:0005737">
    <property type="term" value="C:cytoplasm"/>
    <property type="evidence" value="ECO:0007669"/>
    <property type="project" value="TreeGrafter"/>
</dbReference>
<proteinExistence type="inferred from homology"/>
<dbReference type="GO" id="GO:0016874">
    <property type="term" value="F:ligase activity"/>
    <property type="evidence" value="ECO:0007669"/>
    <property type="project" value="UniProtKB-KW"/>
</dbReference>
<dbReference type="Gene3D" id="3.40.50.12780">
    <property type="entry name" value="N-terminal domain of ligase-like"/>
    <property type="match status" value="1"/>
</dbReference>
<evidence type="ECO:0000256" key="1">
    <source>
        <dbReference type="ARBA" id="ARBA00001957"/>
    </source>
</evidence>
<dbReference type="Gene3D" id="3.40.50.150">
    <property type="entry name" value="Vaccinia Virus protein VP39"/>
    <property type="match status" value="1"/>
</dbReference>
<dbReference type="InterPro" id="IPR001242">
    <property type="entry name" value="Condensation_dom"/>
</dbReference>
<dbReference type="GO" id="GO:0009403">
    <property type="term" value="P:toxin biosynthetic process"/>
    <property type="evidence" value="ECO:0007669"/>
    <property type="project" value="UniProtKB-ARBA"/>
</dbReference>
<comment type="caution">
    <text evidence="9">The sequence shown here is derived from an EMBL/GenBank/DDBJ whole genome shotgun (WGS) entry which is preliminary data.</text>
</comment>
<dbReference type="SUPFAM" id="SSF52777">
    <property type="entry name" value="CoA-dependent acyltransferases"/>
    <property type="match status" value="4"/>
</dbReference>
<dbReference type="SUPFAM" id="SSF56801">
    <property type="entry name" value="Acetyl-CoA synthetase-like"/>
    <property type="match status" value="1"/>
</dbReference>
<sequence>MESAEPGTALEPEHLNPTRRANPARHEYLSGWSLTMYTSTRKASTTRGTTLEDFDPATLVDEIAKQLRLPVEQLPGDANLLRLGLDSMHLMAWLNRFRRLGFKVTLSELYDHPTLEGWQNLLTNARAKAPGAAVPQTTEPLPRMSDGQPFPLTAVQHAYLVGRSSEQPLGGVGCHLYQEFDGHGLTAQVLEPAIYQLIERHPMLKTRFLANGRQQWQPHASWPGLKVHDLRQHDQASRQQTLLQLREQLGHRRLQVEIGETFDFQLCLLPEGKHRLLVNIDLLVCDAASFNQLFEELIALIADQPLPPSPTDYDFCSYLTQVERNDQARIEQAKAWWMARLDDLPLAPILPLAQEPERIEQVRISRRRGQLDAGQWQVFKEHAGNHGVTPTMALATLFSAVLGRWSGQQKLLLNLTLFDRQPLHPAVSGMIADFTNILPLPVECDGQTFAELALANQRTFAEVHEHSAWSGVEVLRELKKHQRHPHGAPLVFTSNLGRPLYGEAEASSIGEPGWGISQTPQVWIDHLAFEHRGQIMLQWDSNNDLFPKGLTDTLFEVYFEQVLALIADPSGWSRPLPELMPATQRVVRELANATARPVPAGLLHDAVFAQAVHRPDAIALIQGERQLSFAQLIDQASRLAGSLQARGVSAGDTVAVSMFKDIGQIIAVLGILKAGAIYVPVPPDQPLARRLGIYKGAGVKCVLTSADEPRENEIDNRLDWQQAILGEPLFQQVAVDVQQPAYIIYTSGSTGEPKGVVISHQSALNTCVDISQRHQVDENDRVLALSALHFDLSVYDIFGVLGSGASVVLVNEQQRRDPALWCDLIVKHGITLWNSVPALFDMLLTYSEGFELNSPAHLRVVMLSGDWIGLDLPERYHQYRADGEFVAMGGATEAAIWSNTCTVARVEPNWRSIPYGQPLANQSYRVVDELGRDCPDWVAGELWIGGIGVAQGYFNDIERSARQFVEVDGARWYRTGDMGCYWPDGTLEFLGRRDKQVKVGGYRIELGEIDAAFNRLEGVKSAISMALGEREKSLVAFVVPQGSSLCSPVEADPHTPTDYCDWLTSPCLAELSTSQDALLADFLIQHLALNGLDFSTPVSLDAALQTYGAQEQWRALLGRWLDELSTQGRLHCNADGQWQRTHSAESVSNADNDSTYALKEALNAHHDALSDILRGQRNARTLLDHPYWSPEHLLMQSAGSSAALEQLATSIARLSQRLQRPVRLIEAGARSAVAAVHLLERLSATQVQYTAIDESQALVLKARERLARFAHGKACRDTDAELQTLRHSADVLLINNQLHRIDQPELALQRWLKLCAPGAAVCVLELAQASPLALVSADLLSEGQSAAQQLHDTAHWQTLLAQAGLSSGHADRLGDVQRLVLRASDTLQKPDAARLAKALAGELPGYMIPQRLYFLDALPLTANGKIDHKTLAQLCKPAVEILDDTQAPSTDREQLLARLWEELLQTGPVHCQSQFFQLGGDSLLATRLIGELGKHGYRARLDDLFNFPGLQAFAATLVADNSAPATTLQHDPAGRYQPFALSDVQEAYLVGRQPGFVLGGVGAHFFVEFNVEQLDIQRFESVWQQLIDRHDTLRAVVRDGRMQVLEQVPAFVPQRHRVSSLQAPETLALRDRLSHQVLNPEQWPLFDVQIAEDGGTHSSVFISLDNLLLDGMSMQILLAELEVLYQQPDRELEPIDIGFRDYQCLRAEQREAVNAQAYWQRRLDSLPSAPRLPLRQDPSEVGTPRFVRLAERIPADTWERLKAQAHQHQLTPSGLLLSAFAAVLSAWSSERELTLNLTLFDRQPLHPHIDRVLGDFTSLLLLAWQPTGQWLGSAQRLQQRLWRDLAQRDHSAIRVMRELARRNGMAAAQMPVVFTSALGFDKGRFMAESSWLKPVWGISQTPQIWLDHQVYESEGDLCLNWDAVEALFEPAMLRAMFTQYVALLHQLAEQPQAWALPLEQLVARKQAGASIATLPRALPVPTPVDTGSQVDEQIVEQIRQSFSEVMGLKLHDARQNFFDAGASSLKLVQLHIRLTQSGYPQLQVTDLFGYPNAHALALHLSQTAPVSEDLEQARRTQLTQRNARRLRRIGSAS</sequence>
<dbReference type="PROSITE" id="PS00455">
    <property type="entry name" value="AMP_BINDING"/>
    <property type="match status" value="1"/>
</dbReference>
<dbReference type="PANTHER" id="PTHR45527:SF10">
    <property type="entry name" value="PYOCHELIN SYNTHASE PCHF"/>
    <property type="match status" value="1"/>
</dbReference>
<keyword evidence="4" id="KW-0436">Ligase</keyword>
<dbReference type="InterPro" id="IPR045851">
    <property type="entry name" value="AMP-bd_C_sf"/>
</dbReference>
<evidence type="ECO:0000256" key="3">
    <source>
        <dbReference type="ARBA" id="ARBA00022553"/>
    </source>
</evidence>
<dbReference type="FunFam" id="3.40.50.12780:FF:000012">
    <property type="entry name" value="Non-ribosomal peptide synthetase"/>
    <property type="match status" value="1"/>
</dbReference>
<dbReference type="CDD" id="cd12114">
    <property type="entry name" value="A_NRPS_TlmIV_like"/>
    <property type="match status" value="1"/>
</dbReference>
<dbReference type="Proteomes" id="UP000278332">
    <property type="component" value="Unassembled WGS sequence"/>
</dbReference>
<dbReference type="Pfam" id="PF08242">
    <property type="entry name" value="Methyltransf_12"/>
    <property type="match status" value="1"/>
</dbReference>
<evidence type="ECO:0000256" key="5">
    <source>
        <dbReference type="ARBA" id="ARBA00022737"/>
    </source>
</evidence>
<dbReference type="SMART" id="SM00823">
    <property type="entry name" value="PKS_PP"/>
    <property type="match status" value="3"/>
</dbReference>
<evidence type="ECO:0000256" key="6">
    <source>
        <dbReference type="ARBA" id="ARBA00029454"/>
    </source>
</evidence>
<dbReference type="InterPro" id="IPR010071">
    <property type="entry name" value="AA_adenyl_dom"/>
</dbReference>
<protein>
    <submittedName>
        <fullName evidence="9">Bactin non-ribosomal peptide synthetase</fullName>
    </submittedName>
</protein>
<accession>A0A3M4VYD6</accession>
<organism evidence="9 10">
    <name type="scientific">Pseudomonas cichorii</name>
    <dbReference type="NCBI Taxonomy" id="36746"/>
    <lineage>
        <taxon>Bacteria</taxon>
        <taxon>Pseudomonadati</taxon>
        <taxon>Pseudomonadota</taxon>
        <taxon>Gammaproteobacteria</taxon>
        <taxon>Pseudomonadales</taxon>
        <taxon>Pseudomonadaceae</taxon>
        <taxon>Pseudomonas</taxon>
    </lineage>
</organism>
<keyword evidence="2" id="KW-0596">Phosphopantetheine</keyword>